<feature type="transmembrane region" description="Helical" evidence="1">
    <location>
        <begin position="197"/>
        <end position="217"/>
    </location>
</feature>
<dbReference type="AlphaFoldDB" id="A0A812IGF7"/>
<keyword evidence="1" id="KW-0472">Membrane</keyword>
<proteinExistence type="predicted"/>
<evidence type="ECO:0000313" key="3">
    <source>
        <dbReference type="Proteomes" id="UP000604046"/>
    </source>
</evidence>
<dbReference type="Proteomes" id="UP000604046">
    <property type="component" value="Unassembled WGS sequence"/>
</dbReference>
<dbReference type="OrthoDB" id="420659at2759"/>
<feature type="non-terminal residue" evidence="2">
    <location>
        <position position="1"/>
    </location>
</feature>
<sequence length="398" mass="44310">VKVGEGWQILYPGRSLKIQEGVAEVVVRLVEDQAVLGKGLAKGELKASQSFGDFSEAALRRDLQEQADVQREAKRRREVARQRQALNEKETRRRMYKTEMNFGIVVLLVLPGIATALVILCAAVPPSDGVMAALLSVLAALCCCCVNFWAMVFGDVDEKTGFRSGGHGMRERYCLHVLWGVAVLALLGLTVHHGLRAWWWTSLIFWPVAGFAGLCFLCSRCARGKQLTDAEEVEEGMARGMAERDVRERTIVFGGSVIEEPGRPCVCSWPGKYEAAWDALVASSRKGEVSAAVVFLPEHTSQYGQHDEIPPSEDLHGACWCVPLYGEQKPWGCRWWSHWIQNIETAVLCGAKLEVYFFAYAVGKGKVESFATAGAENLRREALQRRRGEFQQSQEFLQ</sequence>
<accession>A0A812IGF7</accession>
<keyword evidence="1" id="KW-1133">Transmembrane helix</keyword>
<reference evidence="2" key="1">
    <citation type="submission" date="2021-02" db="EMBL/GenBank/DDBJ databases">
        <authorList>
            <person name="Dougan E. K."/>
            <person name="Rhodes N."/>
            <person name="Thang M."/>
            <person name="Chan C."/>
        </authorList>
    </citation>
    <scope>NUCLEOTIDE SEQUENCE</scope>
</reference>
<protein>
    <submittedName>
        <fullName evidence="2">Uncharacterized protein</fullName>
    </submittedName>
</protein>
<keyword evidence="3" id="KW-1185">Reference proteome</keyword>
<organism evidence="2 3">
    <name type="scientific">Symbiodinium natans</name>
    <dbReference type="NCBI Taxonomy" id="878477"/>
    <lineage>
        <taxon>Eukaryota</taxon>
        <taxon>Sar</taxon>
        <taxon>Alveolata</taxon>
        <taxon>Dinophyceae</taxon>
        <taxon>Suessiales</taxon>
        <taxon>Symbiodiniaceae</taxon>
        <taxon>Symbiodinium</taxon>
    </lineage>
</organism>
<feature type="transmembrane region" description="Helical" evidence="1">
    <location>
        <begin position="173"/>
        <end position="191"/>
    </location>
</feature>
<comment type="caution">
    <text evidence="2">The sequence shown here is derived from an EMBL/GenBank/DDBJ whole genome shotgun (WGS) entry which is preliminary data.</text>
</comment>
<name>A0A812IGF7_9DINO</name>
<feature type="transmembrane region" description="Helical" evidence="1">
    <location>
        <begin position="102"/>
        <end position="125"/>
    </location>
</feature>
<evidence type="ECO:0000256" key="1">
    <source>
        <dbReference type="SAM" id="Phobius"/>
    </source>
</evidence>
<keyword evidence="1" id="KW-0812">Transmembrane</keyword>
<feature type="transmembrane region" description="Helical" evidence="1">
    <location>
        <begin position="131"/>
        <end position="152"/>
    </location>
</feature>
<gene>
    <name evidence="2" type="ORF">SNAT2548_LOCUS4129</name>
</gene>
<dbReference type="EMBL" id="CAJNDS010000253">
    <property type="protein sequence ID" value="CAE7034474.1"/>
    <property type="molecule type" value="Genomic_DNA"/>
</dbReference>
<evidence type="ECO:0000313" key="2">
    <source>
        <dbReference type="EMBL" id="CAE7034474.1"/>
    </source>
</evidence>
<feature type="non-terminal residue" evidence="2">
    <location>
        <position position="398"/>
    </location>
</feature>